<dbReference type="EC" id="1.2.4.4" evidence="2"/>
<accession>A6GB58</accession>
<feature type="domain" description="Transketolase-like pyrimidine-binding" evidence="4">
    <location>
        <begin position="1"/>
        <end position="186"/>
    </location>
</feature>
<evidence type="ECO:0000256" key="1">
    <source>
        <dbReference type="ARBA" id="ARBA00001964"/>
    </source>
</evidence>
<dbReference type="GO" id="GO:0003863">
    <property type="term" value="F:branched-chain 2-oxo acid dehydrogenase activity"/>
    <property type="evidence" value="ECO:0007669"/>
    <property type="project" value="UniProtKB-EC"/>
</dbReference>
<dbReference type="eggNOG" id="COG0022">
    <property type="taxonomic scope" value="Bacteria"/>
</dbReference>
<evidence type="ECO:0000313" key="5">
    <source>
        <dbReference type="EMBL" id="EDM76940.1"/>
    </source>
</evidence>
<keyword evidence="3" id="KW-0560">Oxidoreductase</keyword>
<dbReference type="Gene3D" id="3.40.50.970">
    <property type="match status" value="1"/>
</dbReference>
<dbReference type="RefSeq" id="WP_006973949.1">
    <property type="nucleotide sequence ID" value="NZ_ABCS01000055.1"/>
</dbReference>
<proteinExistence type="predicted"/>
<organism evidence="5 6">
    <name type="scientific">Plesiocystis pacifica SIR-1</name>
    <dbReference type="NCBI Taxonomy" id="391625"/>
    <lineage>
        <taxon>Bacteria</taxon>
        <taxon>Pseudomonadati</taxon>
        <taxon>Myxococcota</taxon>
        <taxon>Polyangia</taxon>
        <taxon>Nannocystales</taxon>
        <taxon>Nannocystaceae</taxon>
        <taxon>Plesiocystis</taxon>
    </lineage>
</organism>
<dbReference type="Proteomes" id="UP000005801">
    <property type="component" value="Unassembled WGS sequence"/>
</dbReference>
<dbReference type="Pfam" id="PF02780">
    <property type="entry name" value="Transketolase_C"/>
    <property type="match status" value="1"/>
</dbReference>
<dbReference type="AlphaFoldDB" id="A6GB58"/>
<dbReference type="GO" id="GO:0009083">
    <property type="term" value="P:branched-chain amino acid catabolic process"/>
    <property type="evidence" value="ECO:0007669"/>
    <property type="project" value="TreeGrafter"/>
</dbReference>
<comment type="caution">
    <text evidence="5">The sequence shown here is derived from an EMBL/GenBank/DDBJ whole genome shotgun (WGS) entry which is preliminary data.</text>
</comment>
<dbReference type="SMART" id="SM00861">
    <property type="entry name" value="Transket_pyr"/>
    <property type="match status" value="1"/>
</dbReference>
<gene>
    <name evidence="5" type="ORF">PPSIR1_37664</name>
</gene>
<dbReference type="GO" id="GO:0007584">
    <property type="term" value="P:response to nutrient"/>
    <property type="evidence" value="ECO:0007669"/>
    <property type="project" value="TreeGrafter"/>
</dbReference>
<dbReference type="EMBL" id="ABCS01000055">
    <property type="protein sequence ID" value="EDM76940.1"/>
    <property type="molecule type" value="Genomic_DNA"/>
</dbReference>
<evidence type="ECO:0000313" key="6">
    <source>
        <dbReference type="Proteomes" id="UP000005801"/>
    </source>
</evidence>
<dbReference type="SUPFAM" id="SSF52922">
    <property type="entry name" value="TK C-terminal domain-like"/>
    <property type="match status" value="1"/>
</dbReference>
<dbReference type="PANTHER" id="PTHR42980">
    <property type="entry name" value="2-OXOISOVALERATE DEHYDROGENASE SUBUNIT BETA-RELATED"/>
    <property type="match status" value="1"/>
</dbReference>
<dbReference type="InterPro" id="IPR033248">
    <property type="entry name" value="Transketolase_C"/>
</dbReference>
<dbReference type="STRING" id="391625.PPSIR1_37664"/>
<dbReference type="Gene3D" id="3.40.50.920">
    <property type="match status" value="1"/>
</dbReference>
<dbReference type="InterPro" id="IPR029061">
    <property type="entry name" value="THDP-binding"/>
</dbReference>
<reference evidence="5 6" key="1">
    <citation type="submission" date="2007-06" db="EMBL/GenBank/DDBJ databases">
        <authorList>
            <person name="Shimkets L."/>
            <person name="Ferriera S."/>
            <person name="Johnson J."/>
            <person name="Kravitz S."/>
            <person name="Beeson K."/>
            <person name="Sutton G."/>
            <person name="Rogers Y.-H."/>
            <person name="Friedman R."/>
            <person name="Frazier M."/>
            <person name="Venter J.C."/>
        </authorList>
    </citation>
    <scope>NUCLEOTIDE SEQUENCE [LARGE SCALE GENOMIC DNA]</scope>
    <source>
        <strain evidence="5 6">SIR-1</strain>
    </source>
</reference>
<sequence>MSALKPLARLLVELLREDERRCLLGEDVGNGGMLGLSRAVAEDEQLRARLMPAPLTVNAGVAHAGGLALAGLRPIVVLPSASALLEALPALRELGRLPWRSGEQHDLPVLFVVPNGPGFGIGGEAAESVEATLARVPGLELWAAGRIEELCACLRSAAEFDAEPSSPGASVGPRVLLLPRSVIVRDLIADIDLRAGLDRPLTATLRDGDQATVFAWGDALEPALLAAEACAAGDESSAGYEVRVVDVGRLAPLDEDALVEAASATGKLVIAHSGPRRHGLGAELAALFADRSILHLDAPVLRICGEAEGLVSAHDEVTASPSAAAIADAIARVVHY</sequence>
<name>A6GB58_9BACT</name>
<evidence type="ECO:0000259" key="4">
    <source>
        <dbReference type="SMART" id="SM00861"/>
    </source>
</evidence>
<dbReference type="SUPFAM" id="SSF52518">
    <property type="entry name" value="Thiamin diphosphate-binding fold (THDP-binding)"/>
    <property type="match status" value="1"/>
</dbReference>
<comment type="cofactor">
    <cofactor evidence="1">
        <name>thiamine diphosphate</name>
        <dbReference type="ChEBI" id="CHEBI:58937"/>
    </cofactor>
</comment>
<evidence type="ECO:0000256" key="3">
    <source>
        <dbReference type="ARBA" id="ARBA00023002"/>
    </source>
</evidence>
<dbReference type="PANTHER" id="PTHR42980:SF1">
    <property type="entry name" value="2-OXOISOVALERATE DEHYDROGENASE SUBUNIT BETA, MITOCHONDRIAL"/>
    <property type="match status" value="1"/>
</dbReference>
<dbReference type="InterPro" id="IPR005475">
    <property type="entry name" value="Transketolase-like_Pyr-bd"/>
</dbReference>
<evidence type="ECO:0000256" key="2">
    <source>
        <dbReference type="ARBA" id="ARBA00012277"/>
    </source>
</evidence>
<protein>
    <recommendedName>
        <fullName evidence="2">3-methyl-2-oxobutanoate dehydrogenase (2-methylpropanoyl-transferring)</fullName>
        <ecNumber evidence="2">1.2.4.4</ecNumber>
    </recommendedName>
</protein>
<keyword evidence="6" id="KW-1185">Reference proteome</keyword>
<dbReference type="InterPro" id="IPR009014">
    <property type="entry name" value="Transketo_C/PFOR_II"/>
</dbReference>